<evidence type="ECO:0000256" key="1">
    <source>
        <dbReference type="SAM" id="Phobius"/>
    </source>
</evidence>
<proteinExistence type="predicted"/>
<organism evidence="2 3">
    <name type="scientific">Streptomyces solincola</name>
    <dbReference type="NCBI Taxonomy" id="2100817"/>
    <lineage>
        <taxon>Bacteria</taxon>
        <taxon>Bacillati</taxon>
        <taxon>Actinomycetota</taxon>
        <taxon>Actinomycetes</taxon>
        <taxon>Kitasatosporales</taxon>
        <taxon>Streptomycetaceae</taxon>
        <taxon>Streptomyces</taxon>
    </lineage>
</organism>
<sequence>MTINVTCPFTQNSGNQSTLTANSPAFAGGRATLNRSAAGAAPGGTRYTGTARIAPRTSFTGTGSGLSAQRAPYHVTGDCGNGTAFRATLTVDPRTPTGGTTGGLGGSQGPTGVEVLAGGGMAAAAAAAGVLLLRRRNGVHPR</sequence>
<comment type="caution">
    <text evidence="2">The sequence shown here is derived from an EMBL/GenBank/DDBJ whole genome shotgun (WGS) entry which is preliminary data.</text>
</comment>
<keyword evidence="1" id="KW-1133">Transmembrane helix</keyword>
<dbReference type="AlphaFoldDB" id="A0A2S9Q1I9"/>
<keyword evidence="1" id="KW-0812">Transmembrane</keyword>
<keyword evidence="1" id="KW-0472">Membrane</keyword>
<dbReference type="EMBL" id="PVLV01000051">
    <property type="protein sequence ID" value="PRH80531.1"/>
    <property type="molecule type" value="Genomic_DNA"/>
</dbReference>
<evidence type="ECO:0000313" key="2">
    <source>
        <dbReference type="EMBL" id="PRH80531.1"/>
    </source>
</evidence>
<name>A0A2S9Q1I9_9ACTN</name>
<reference evidence="2 3" key="1">
    <citation type="submission" date="2018-03" db="EMBL/GenBank/DDBJ databases">
        <title>Novel Streptomyces sp. from soil.</title>
        <authorList>
            <person name="Tan G.Y.A."/>
            <person name="Lee Z.Y."/>
        </authorList>
    </citation>
    <scope>NUCLEOTIDE SEQUENCE [LARGE SCALE GENOMIC DNA]</scope>
    <source>
        <strain evidence="2 3">ST5x</strain>
    </source>
</reference>
<accession>A0A2S9Q1I9</accession>
<protein>
    <submittedName>
        <fullName evidence="2">Uncharacterized protein</fullName>
    </submittedName>
</protein>
<evidence type="ECO:0000313" key="3">
    <source>
        <dbReference type="Proteomes" id="UP000239322"/>
    </source>
</evidence>
<gene>
    <name evidence="2" type="ORF">C6N75_03745</name>
</gene>
<dbReference type="Proteomes" id="UP000239322">
    <property type="component" value="Unassembled WGS sequence"/>
</dbReference>
<keyword evidence="3" id="KW-1185">Reference proteome</keyword>
<feature type="transmembrane region" description="Helical" evidence="1">
    <location>
        <begin position="115"/>
        <end position="133"/>
    </location>
</feature>